<dbReference type="AlphaFoldDB" id="A0A243ALH3"/>
<name>A0A243ALH3_BACTU</name>
<dbReference type="CDD" id="cd04182">
    <property type="entry name" value="GT_2_like_f"/>
    <property type="match status" value="1"/>
</dbReference>
<dbReference type="Proteomes" id="UP000194860">
    <property type="component" value="Unassembled WGS sequence"/>
</dbReference>
<reference evidence="2 3" key="1">
    <citation type="submission" date="2016-10" db="EMBL/GenBank/DDBJ databases">
        <title>Comparative genomics of Bacillus thuringiensis reveals a path to pathogens against multiple invertebrate hosts.</title>
        <authorList>
            <person name="Zheng J."/>
            <person name="Gao Q."/>
            <person name="Liu H."/>
            <person name="Peng D."/>
            <person name="Ruan L."/>
            <person name="Sun M."/>
        </authorList>
    </citation>
    <scope>NUCLEOTIDE SEQUENCE [LARGE SCALE GENOMIC DNA]</scope>
    <source>
        <strain evidence="2">BGSC 4BM1</strain>
    </source>
</reference>
<dbReference type="SUPFAM" id="SSF53448">
    <property type="entry name" value="Nucleotide-diphospho-sugar transferases"/>
    <property type="match status" value="1"/>
</dbReference>
<dbReference type="Gene3D" id="3.90.550.10">
    <property type="entry name" value="Spore Coat Polysaccharide Biosynthesis Protein SpsA, Chain A"/>
    <property type="match status" value="1"/>
</dbReference>
<dbReference type="EMBL" id="NFDG01000038">
    <property type="protein sequence ID" value="OTY26779.1"/>
    <property type="molecule type" value="Genomic_DNA"/>
</dbReference>
<sequence length="211" mass="24002">MKKINKSKRFGALILAAGESSRMGKPKQLLSINNETMIQHVIKQVVQAGFNQIILVLGFMDKTVEKSISIKIRKKVEIVRNDQYKKGISSSIKIGIGSFKGDIPVFIFLGDQPIISQKLILEMKTCYLKYQYDAIRNNYNNTPAHPVLLGPKLLKKVDELEGDKGFNTLINKNKISVKNIDNSNDFPIIDIDTQEDYFKFIELKEGYECDQ</sequence>
<protein>
    <recommendedName>
        <fullName evidence="1">MobA-like NTP transferase domain-containing protein</fullName>
    </recommendedName>
</protein>
<dbReference type="InterPro" id="IPR029044">
    <property type="entry name" value="Nucleotide-diphossugar_trans"/>
</dbReference>
<dbReference type="Pfam" id="PF12804">
    <property type="entry name" value="NTP_transf_3"/>
    <property type="match status" value="1"/>
</dbReference>
<feature type="domain" description="MobA-like NTP transferase" evidence="1">
    <location>
        <begin position="12"/>
        <end position="172"/>
    </location>
</feature>
<dbReference type="PANTHER" id="PTHR43777:SF1">
    <property type="entry name" value="MOLYBDENUM COFACTOR CYTIDYLYLTRANSFERASE"/>
    <property type="match status" value="1"/>
</dbReference>
<accession>A0A243ALH3</accession>
<dbReference type="PANTHER" id="PTHR43777">
    <property type="entry name" value="MOLYBDENUM COFACTOR CYTIDYLYLTRANSFERASE"/>
    <property type="match status" value="1"/>
</dbReference>
<dbReference type="GO" id="GO:0016779">
    <property type="term" value="F:nucleotidyltransferase activity"/>
    <property type="evidence" value="ECO:0007669"/>
    <property type="project" value="UniProtKB-ARBA"/>
</dbReference>
<dbReference type="InterPro" id="IPR025877">
    <property type="entry name" value="MobA-like_NTP_Trfase"/>
</dbReference>
<comment type="caution">
    <text evidence="2">The sequence shown here is derived from an EMBL/GenBank/DDBJ whole genome shotgun (WGS) entry which is preliminary data.</text>
</comment>
<gene>
    <name evidence="2" type="ORF">BK732_05400</name>
</gene>
<organism evidence="2 3">
    <name type="scientific">Bacillus thuringiensis serovar navarrensis</name>
    <dbReference type="NCBI Taxonomy" id="339658"/>
    <lineage>
        <taxon>Bacteria</taxon>
        <taxon>Bacillati</taxon>
        <taxon>Bacillota</taxon>
        <taxon>Bacilli</taxon>
        <taxon>Bacillales</taxon>
        <taxon>Bacillaceae</taxon>
        <taxon>Bacillus</taxon>
        <taxon>Bacillus cereus group</taxon>
    </lineage>
</organism>
<dbReference type="RefSeq" id="WP_088031211.1">
    <property type="nucleotide sequence ID" value="NZ_NFDG01000038.1"/>
</dbReference>
<proteinExistence type="predicted"/>
<evidence type="ECO:0000313" key="3">
    <source>
        <dbReference type="Proteomes" id="UP000194860"/>
    </source>
</evidence>
<evidence type="ECO:0000259" key="1">
    <source>
        <dbReference type="Pfam" id="PF12804"/>
    </source>
</evidence>
<evidence type="ECO:0000313" key="2">
    <source>
        <dbReference type="EMBL" id="OTY26779.1"/>
    </source>
</evidence>